<protein>
    <recommendedName>
        <fullName evidence="1">Alpha/beta hydrolase fold-3 domain-containing protein</fullName>
    </recommendedName>
</protein>
<dbReference type="InterPro" id="IPR029058">
    <property type="entry name" value="AB_hydrolase_fold"/>
</dbReference>
<dbReference type="Pfam" id="PF07859">
    <property type="entry name" value="Abhydrolase_3"/>
    <property type="match status" value="1"/>
</dbReference>
<dbReference type="GeneID" id="89972637"/>
<dbReference type="GO" id="GO:0005829">
    <property type="term" value="C:cytosol"/>
    <property type="evidence" value="ECO:0007669"/>
    <property type="project" value="TreeGrafter"/>
</dbReference>
<comment type="caution">
    <text evidence="2">The sequence shown here is derived from an EMBL/GenBank/DDBJ whole genome shotgun (WGS) entry which is preliminary data.</text>
</comment>
<accession>A0AAV9N4N2</accession>
<dbReference type="EMBL" id="JAVRRD010000019">
    <property type="protein sequence ID" value="KAK5049530.1"/>
    <property type="molecule type" value="Genomic_DNA"/>
</dbReference>
<dbReference type="GO" id="GO:0004806">
    <property type="term" value="F:triacylglycerol lipase activity"/>
    <property type="evidence" value="ECO:0007669"/>
    <property type="project" value="TreeGrafter"/>
</dbReference>
<evidence type="ECO:0000259" key="1">
    <source>
        <dbReference type="Pfam" id="PF07859"/>
    </source>
</evidence>
<dbReference type="SUPFAM" id="SSF53474">
    <property type="entry name" value="alpha/beta-Hydrolases"/>
    <property type="match status" value="1"/>
</dbReference>
<dbReference type="GO" id="GO:0019433">
    <property type="term" value="P:triglyceride catabolic process"/>
    <property type="evidence" value="ECO:0007669"/>
    <property type="project" value="TreeGrafter"/>
</dbReference>
<dbReference type="Gene3D" id="3.40.50.1820">
    <property type="entry name" value="alpha/beta hydrolase"/>
    <property type="match status" value="1"/>
</dbReference>
<evidence type="ECO:0000313" key="3">
    <source>
        <dbReference type="Proteomes" id="UP001358417"/>
    </source>
</evidence>
<evidence type="ECO:0000313" key="2">
    <source>
        <dbReference type="EMBL" id="KAK5049530.1"/>
    </source>
</evidence>
<dbReference type="PANTHER" id="PTHR23025:SF3">
    <property type="entry name" value="HORMONE-SENSITIVE LIPASE"/>
    <property type="match status" value="1"/>
</dbReference>
<dbReference type="AlphaFoldDB" id="A0AAV9N4N2"/>
<sequence>MADFSQYGIPSKEWTVIQSTLPPSSDHISLADLKEGTNRGREDVARREMVQLASKVILNDYLIPARDGFKLEARSYRAVSVSPDEALPIYVHFHGGGFCFGTLSSDDAICSRLAINTNVVVLNINYRHTPEFGYPTAWNDSEDALDWAHGNADEIGGDCERIIIGGISAGSWLTASLSLANLRRENNMKVKVVGQVLMIPALVFHECYAPQLRLLKDPSCSSYVQNRSAPILPLQRIKQFNHLLKVEQADPRDLRLNPGYATSAEVRQLPPTIFGIAGLDPLRDEALFYAKLLADNDVPIQISMFKGVPHGFRRFSDRLPVTKDWDRVMEEGILWALSSPTASKGFEIKTY</sequence>
<proteinExistence type="predicted"/>
<dbReference type="RefSeq" id="XP_064704575.1">
    <property type="nucleotide sequence ID" value="XM_064848036.1"/>
</dbReference>
<name>A0AAV9N4N2_9EURO</name>
<reference evidence="2 3" key="1">
    <citation type="submission" date="2023-08" db="EMBL/GenBank/DDBJ databases">
        <title>Black Yeasts Isolated from many extreme environments.</title>
        <authorList>
            <person name="Coleine C."/>
            <person name="Stajich J.E."/>
            <person name="Selbmann L."/>
        </authorList>
    </citation>
    <scope>NUCLEOTIDE SEQUENCE [LARGE SCALE GENOMIC DNA]</scope>
    <source>
        <strain evidence="2 3">CCFEE 5792</strain>
    </source>
</reference>
<dbReference type="Proteomes" id="UP001358417">
    <property type="component" value="Unassembled WGS sequence"/>
</dbReference>
<dbReference type="GO" id="GO:0004771">
    <property type="term" value="F:sterol ester esterase activity"/>
    <property type="evidence" value="ECO:0007669"/>
    <property type="project" value="TreeGrafter"/>
</dbReference>
<feature type="domain" description="Alpha/beta hydrolase fold-3" evidence="1">
    <location>
        <begin position="91"/>
        <end position="312"/>
    </location>
</feature>
<organism evidence="2 3">
    <name type="scientific">Exophiala bonariae</name>
    <dbReference type="NCBI Taxonomy" id="1690606"/>
    <lineage>
        <taxon>Eukaryota</taxon>
        <taxon>Fungi</taxon>
        <taxon>Dikarya</taxon>
        <taxon>Ascomycota</taxon>
        <taxon>Pezizomycotina</taxon>
        <taxon>Eurotiomycetes</taxon>
        <taxon>Chaetothyriomycetidae</taxon>
        <taxon>Chaetothyriales</taxon>
        <taxon>Herpotrichiellaceae</taxon>
        <taxon>Exophiala</taxon>
    </lineage>
</organism>
<keyword evidence="3" id="KW-1185">Reference proteome</keyword>
<dbReference type="InterPro" id="IPR013094">
    <property type="entry name" value="AB_hydrolase_3"/>
</dbReference>
<gene>
    <name evidence="2" type="ORF">LTR84_004459</name>
</gene>
<dbReference type="PANTHER" id="PTHR23025">
    <property type="entry name" value="TRIACYLGLYCEROL LIPASE"/>
    <property type="match status" value="1"/>
</dbReference>